<feature type="compositionally biased region" description="Basic residues" evidence="1">
    <location>
        <begin position="59"/>
        <end position="73"/>
    </location>
</feature>
<feature type="region of interest" description="Disordered" evidence="1">
    <location>
        <begin position="1"/>
        <end position="21"/>
    </location>
</feature>
<evidence type="ECO:0000256" key="1">
    <source>
        <dbReference type="SAM" id="MobiDB-lite"/>
    </source>
</evidence>
<accession>A0A6C0EPE9</accession>
<protein>
    <submittedName>
        <fullName evidence="2">Uncharacterized protein</fullName>
    </submittedName>
</protein>
<feature type="region of interest" description="Disordered" evidence="1">
    <location>
        <begin position="48"/>
        <end position="81"/>
    </location>
</feature>
<name>A0A6C0EPE9_9ZZZZ</name>
<feature type="compositionally biased region" description="Basic residues" evidence="1">
    <location>
        <begin position="1"/>
        <end position="19"/>
    </location>
</feature>
<organism evidence="2">
    <name type="scientific">viral metagenome</name>
    <dbReference type="NCBI Taxonomy" id="1070528"/>
    <lineage>
        <taxon>unclassified sequences</taxon>
        <taxon>metagenomes</taxon>
        <taxon>organismal metagenomes</taxon>
    </lineage>
</organism>
<sequence length="131" mass="13827">MHQRVAKGGRRKTVKKSKKGGYYGFAGDLGHPGAANWKAESEMGNYAISSRGGNTQYGRGRKRKSKKTRKTKRGGGAYGAVSASYQGTGARGIADVVGISPNKPGFATEGEFNNYGAQPGSGFRSFITTSK</sequence>
<feature type="compositionally biased region" description="Polar residues" evidence="1">
    <location>
        <begin position="48"/>
        <end position="57"/>
    </location>
</feature>
<dbReference type="AlphaFoldDB" id="A0A6C0EPE9"/>
<proteinExistence type="predicted"/>
<evidence type="ECO:0000313" key="2">
    <source>
        <dbReference type="EMBL" id="QHT30848.1"/>
    </source>
</evidence>
<reference evidence="2" key="1">
    <citation type="journal article" date="2020" name="Nature">
        <title>Giant virus diversity and host interactions through global metagenomics.</title>
        <authorList>
            <person name="Schulz F."/>
            <person name="Roux S."/>
            <person name="Paez-Espino D."/>
            <person name="Jungbluth S."/>
            <person name="Walsh D.A."/>
            <person name="Denef V.J."/>
            <person name="McMahon K.D."/>
            <person name="Konstantinidis K.T."/>
            <person name="Eloe-Fadrosh E.A."/>
            <person name="Kyrpides N.C."/>
            <person name="Woyke T."/>
        </authorList>
    </citation>
    <scope>NUCLEOTIDE SEQUENCE</scope>
    <source>
        <strain evidence="2">GVMAG-M-3300009151-50</strain>
    </source>
</reference>
<dbReference type="EMBL" id="MN738913">
    <property type="protein sequence ID" value="QHT30848.1"/>
    <property type="molecule type" value="Genomic_DNA"/>
</dbReference>